<feature type="region of interest" description="Disordered" evidence="1">
    <location>
        <begin position="61"/>
        <end position="98"/>
    </location>
</feature>
<gene>
    <name evidence="2" type="ORF">D9758_009690</name>
</gene>
<comment type="caution">
    <text evidence="2">The sequence shown here is derived from an EMBL/GenBank/DDBJ whole genome shotgun (WGS) entry which is preliminary data.</text>
</comment>
<dbReference type="Proteomes" id="UP000559256">
    <property type="component" value="Unassembled WGS sequence"/>
</dbReference>
<evidence type="ECO:0000313" key="2">
    <source>
        <dbReference type="EMBL" id="KAF5345145.1"/>
    </source>
</evidence>
<dbReference type="EMBL" id="JAACJM010000114">
    <property type="protein sequence ID" value="KAF5345145.1"/>
    <property type="molecule type" value="Genomic_DNA"/>
</dbReference>
<feature type="compositionally biased region" description="Basic and acidic residues" evidence="1">
    <location>
        <begin position="87"/>
        <end position="96"/>
    </location>
</feature>
<reference evidence="2 3" key="1">
    <citation type="journal article" date="2020" name="ISME J.">
        <title>Uncovering the hidden diversity of litter-decomposition mechanisms in mushroom-forming fungi.</title>
        <authorList>
            <person name="Floudas D."/>
            <person name="Bentzer J."/>
            <person name="Ahren D."/>
            <person name="Johansson T."/>
            <person name="Persson P."/>
            <person name="Tunlid A."/>
        </authorList>
    </citation>
    <scope>NUCLEOTIDE SEQUENCE [LARGE SCALE GENOMIC DNA]</scope>
    <source>
        <strain evidence="2 3">CBS 291.85</strain>
    </source>
</reference>
<organism evidence="2 3">
    <name type="scientific">Tetrapyrgos nigripes</name>
    <dbReference type="NCBI Taxonomy" id="182062"/>
    <lineage>
        <taxon>Eukaryota</taxon>
        <taxon>Fungi</taxon>
        <taxon>Dikarya</taxon>
        <taxon>Basidiomycota</taxon>
        <taxon>Agaricomycotina</taxon>
        <taxon>Agaricomycetes</taxon>
        <taxon>Agaricomycetidae</taxon>
        <taxon>Agaricales</taxon>
        <taxon>Marasmiineae</taxon>
        <taxon>Marasmiaceae</taxon>
        <taxon>Tetrapyrgos</taxon>
    </lineage>
</organism>
<dbReference type="AlphaFoldDB" id="A0A8H5FPT6"/>
<keyword evidence="3" id="KW-1185">Reference proteome</keyword>
<feature type="region of interest" description="Disordered" evidence="1">
    <location>
        <begin position="24"/>
        <end position="49"/>
    </location>
</feature>
<evidence type="ECO:0000256" key="1">
    <source>
        <dbReference type="SAM" id="MobiDB-lite"/>
    </source>
</evidence>
<feature type="compositionally biased region" description="Low complexity" evidence="1">
    <location>
        <begin position="35"/>
        <end position="49"/>
    </location>
</feature>
<feature type="compositionally biased region" description="Polar residues" evidence="1">
    <location>
        <begin position="70"/>
        <end position="83"/>
    </location>
</feature>
<sequence>MSSTMSTIAENSEFPERVFANELRDPERSLVSPPTGSTMSGSLSTTSTTSLSLSNYASTLTSTTADGHRSTVTSEPTLVTSPSDPDANDHDLDSERTVSPVRTTSIHTIVTQTQSRSLSLQMFSNSSHSHISHSVLSNVGRDVTTTTNNHYHINISGPTTVQCHPDHIHPVLEVGAAGNLEQDPESARRRLVERAQDIPPELKHAQAPEGLFRRRSVGEVPGNTETIREETRAPSFAGQYTVLCQVTVNVPWF</sequence>
<evidence type="ECO:0000313" key="3">
    <source>
        <dbReference type="Proteomes" id="UP000559256"/>
    </source>
</evidence>
<accession>A0A8H5FPT6</accession>
<proteinExistence type="predicted"/>
<protein>
    <submittedName>
        <fullName evidence="2">Uncharacterized protein</fullName>
    </submittedName>
</protein>
<name>A0A8H5FPT6_9AGAR</name>